<name>A0A806JY33_9BACT</name>
<accession>A0A806JY33</accession>
<dbReference type="EMBL" id="JQ844169">
    <property type="protein sequence ID" value="AGS51725.1"/>
    <property type="molecule type" value="Genomic_DNA"/>
</dbReference>
<organism evidence="1">
    <name type="scientific">uncultured bacterium contig00037</name>
    <dbReference type="NCBI Taxonomy" id="1181525"/>
    <lineage>
        <taxon>Bacteria</taxon>
        <taxon>environmental samples</taxon>
    </lineage>
</organism>
<evidence type="ECO:0008006" key="2">
    <source>
        <dbReference type="Google" id="ProtNLM"/>
    </source>
</evidence>
<evidence type="ECO:0000313" key="1">
    <source>
        <dbReference type="EMBL" id="AGS51725.1"/>
    </source>
</evidence>
<dbReference type="PANTHER" id="PTHR34351:SF2">
    <property type="entry name" value="DUF58 DOMAIN-CONTAINING PROTEIN"/>
    <property type="match status" value="1"/>
</dbReference>
<proteinExistence type="predicted"/>
<dbReference type="AlphaFoldDB" id="A0A806JY33"/>
<protein>
    <recommendedName>
        <fullName evidence="2">DUF58 domain-containing protein</fullName>
    </recommendedName>
</protein>
<reference evidence="1" key="1">
    <citation type="submission" date="2012-03" db="EMBL/GenBank/DDBJ databases">
        <title>Functional metagenomics reveals considerable lignocellulase gene clusters in the gut microbiome of a wood-feeding higher termite.</title>
        <authorList>
            <person name="Liu N."/>
        </authorList>
    </citation>
    <scope>NUCLEOTIDE SEQUENCE</scope>
</reference>
<sequence>MPVFLFTPMALVQFLCLFFLFILIGSRVYSEYLARNIKVSRMDAELRVFRHEWVRVELKVENHGLLPAYMLVVGDLPGNLQVFNMRKTFCTLYRRSWTLLYWDGLCSDRGVFSVGPAVIRGADPLGLFPFSLTTKETSRLFVYPCVRGINLKNKKGIPLGNMLSTNPLFEDITRCRSLRPYYPGDETRRINWKVSAHISGSSQTYGMQTQSAGLLVNEYEATASYPLMIFLNVDMDEYPRKDRKVFIERTIEAAASLCLKASRERQDLGIIIYMSHQEEGRSIIQPAPFTLVPILECLASLNWVKSSNVTNTTSSSSRDYRIGADTVSAEDSSVMRNSALTMLNQGKYLPYGTRYLYLGPDLGDEAYITLNTLRRSNLSLEYLIIDEFSVAPLVPGNSPRYQMKESGYEIL</sequence>
<dbReference type="PANTHER" id="PTHR34351">
    <property type="entry name" value="SLR1927 PROTEIN-RELATED"/>
    <property type="match status" value="1"/>
</dbReference>